<dbReference type="InterPro" id="IPR037523">
    <property type="entry name" value="VOC_core"/>
</dbReference>
<evidence type="ECO:0000259" key="1">
    <source>
        <dbReference type="PROSITE" id="PS51819"/>
    </source>
</evidence>
<name>A0A5P1X4H4_9LACO</name>
<gene>
    <name evidence="2" type="ORF">F0161_03885</name>
</gene>
<dbReference type="Gene3D" id="3.10.180.10">
    <property type="entry name" value="2,3-Dihydroxybiphenyl 1,2-Dioxygenase, domain 1"/>
    <property type="match status" value="2"/>
</dbReference>
<dbReference type="PANTHER" id="PTHR36110:SF3">
    <property type="entry name" value="VOC DOMAIN-CONTAINING PROTEIN"/>
    <property type="match status" value="1"/>
</dbReference>
<feature type="domain" description="VOC" evidence="1">
    <location>
        <begin position="7"/>
        <end position="133"/>
    </location>
</feature>
<dbReference type="InterPro" id="IPR029068">
    <property type="entry name" value="Glyas_Bleomycin-R_OHBP_Dase"/>
</dbReference>
<dbReference type="Proteomes" id="UP000325295">
    <property type="component" value="Chromosome"/>
</dbReference>
<dbReference type="KEGG" id="lnn:F0161_03885"/>
<reference evidence="2 3" key="1">
    <citation type="submission" date="2019-09" db="EMBL/GenBank/DDBJ databases">
        <title>Complete Genome Sequence of Lactobacillus nenjiangensis SH-Y15, isolated from sauerkraut.</title>
        <authorList>
            <person name="Yang H."/>
        </authorList>
    </citation>
    <scope>NUCLEOTIDE SEQUENCE [LARGE SCALE GENOMIC DNA]</scope>
    <source>
        <strain evidence="2 3">SH-Y15</strain>
    </source>
</reference>
<dbReference type="EMBL" id="CP043939">
    <property type="protein sequence ID" value="QER67097.1"/>
    <property type="molecule type" value="Genomic_DNA"/>
</dbReference>
<dbReference type="AlphaFoldDB" id="A0A5P1X4H4"/>
<dbReference type="InterPro" id="IPR052537">
    <property type="entry name" value="Extradiol_RC_dioxygenase"/>
</dbReference>
<dbReference type="Pfam" id="PF00903">
    <property type="entry name" value="Glyoxalase"/>
    <property type="match status" value="1"/>
</dbReference>
<dbReference type="PANTHER" id="PTHR36110">
    <property type="entry name" value="RING-CLEAVING DIOXYGENASE MHQE-RELATED"/>
    <property type="match status" value="1"/>
</dbReference>
<protein>
    <submittedName>
        <fullName evidence="2">Ring-cleaving dioxygenase</fullName>
    </submittedName>
</protein>
<accession>A0A5P1X4H4</accession>
<dbReference type="OrthoDB" id="9785698at2"/>
<proteinExistence type="predicted"/>
<evidence type="ECO:0000313" key="2">
    <source>
        <dbReference type="EMBL" id="QER67097.1"/>
    </source>
</evidence>
<keyword evidence="2" id="KW-0560">Oxidoreductase</keyword>
<keyword evidence="2" id="KW-0223">Dioxygenase</keyword>
<dbReference type="SUPFAM" id="SSF54593">
    <property type="entry name" value="Glyoxalase/Bleomycin resistance protein/Dihydroxybiphenyl dioxygenase"/>
    <property type="match status" value="1"/>
</dbReference>
<sequence>MSQRLQGLHHITVITSSAPKIFKFMTEVLGLHLIKKTVNQDDIRTYHLYFTDDMGSAGTDITFLDFHGLETARKGNNAINRIGLRLPNDQAVDWWEQRLDEFDIRHDPQTTQFGDKVLNFYDFDGQKYQFVSDEHNHGLPGGTPYRFSPIPKEYAIVGLGPALIRTQFREKILNLVLTNLMGYDEIMTAGNLHLYESYDKGGHGSQVIVEDDMDGAMEVQGYGSVHHLSFTVEDEEALRFWIELIDKIGLPNSGFVDRFYFKSEYFQPATGILFEIATNGPGFLQDETYEEAGVHLELPPFLEEQRADIEANLVAFNTPNTIEDDSNE</sequence>
<dbReference type="RefSeq" id="WP_150203770.1">
    <property type="nucleotide sequence ID" value="NZ_CAXYVY010000069.1"/>
</dbReference>
<keyword evidence="3" id="KW-1185">Reference proteome</keyword>
<organism evidence="2 3">
    <name type="scientific">Paucilactobacillus nenjiangensis</name>
    <dbReference type="NCBI Taxonomy" id="1296540"/>
    <lineage>
        <taxon>Bacteria</taxon>
        <taxon>Bacillati</taxon>
        <taxon>Bacillota</taxon>
        <taxon>Bacilli</taxon>
        <taxon>Lactobacillales</taxon>
        <taxon>Lactobacillaceae</taxon>
        <taxon>Paucilactobacillus</taxon>
    </lineage>
</organism>
<evidence type="ECO:0000313" key="3">
    <source>
        <dbReference type="Proteomes" id="UP000325295"/>
    </source>
</evidence>
<dbReference type="PROSITE" id="PS51819">
    <property type="entry name" value="VOC"/>
    <property type="match status" value="1"/>
</dbReference>
<dbReference type="GO" id="GO:0051213">
    <property type="term" value="F:dioxygenase activity"/>
    <property type="evidence" value="ECO:0007669"/>
    <property type="project" value="UniProtKB-KW"/>
</dbReference>
<dbReference type="InterPro" id="IPR004360">
    <property type="entry name" value="Glyas_Fos-R_dOase_dom"/>
</dbReference>